<dbReference type="STRING" id="525904.Tter_2007"/>
<evidence type="ECO:0000259" key="1">
    <source>
        <dbReference type="Pfam" id="PF25837"/>
    </source>
</evidence>
<reference evidence="5" key="1">
    <citation type="journal article" date="2010" name="Stand. Genomic Sci.">
        <title>Complete genome sequence of 'Thermobaculum terrenum' type strain (YNP1).</title>
        <authorList>
            <person name="Kiss H."/>
            <person name="Cleland D."/>
            <person name="Lapidus A."/>
            <person name="Lucas S."/>
            <person name="Glavina Del Rio T."/>
            <person name="Nolan M."/>
            <person name="Tice H."/>
            <person name="Han C."/>
            <person name="Goodwin L."/>
            <person name="Pitluck S."/>
            <person name="Liolios K."/>
            <person name="Ivanova N."/>
            <person name="Mavromatis K."/>
            <person name="Ovchinnikova G."/>
            <person name="Pati A."/>
            <person name="Chen A."/>
            <person name="Palaniappan K."/>
            <person name="Land M."/>
            <person name="Hauser L."/>
            <person name="Chang Y."/>
            <person name="Jeffries C."/>
            <person name="Lu M."/>
            <person name="Brettin T."/>
            <person name="Detter J."/>
            <person name="Goker M."/>
            <person name="Tindall B."/>
            <person name="Beck B."/>
            <person name="McDermott T."/>
            <person name="Woyke T."/>
            <person name="Bristow J."/>
            <person name="Eisen J."/>
            <person name="Markowitz V."/>
            <person name="Hugenholtz P."/>
            <person name="Kyrpides N."/>
            <person name="Klenk H."/>
            <person name="Cheng J."/>
        </authorList>
    </citation>
    <scope>NUCLEOTIDE SEQUENCE [LARGE SCALE GENOMIC DNA]</scope>
    <source>
        <strain evidence="5">ATCC BAA-798 / YNP1</strain>
    </source>
</reference>
<dbReference type="HOGENOM" id="CLU_030797_0_0_0"/>
<dbReference type="Pfam" id="PF25839">
    <property type="entry name" value="Apionate_lact_C"/>
    <property type="match status" value="1"/>
</dbReference>
<dbReference type="AlphaFoldDB" id="D1CGP0"/>
<organism evidence="4 5">
    <name type="scientific">Thermobaculum terrenum (strain ATCC BAA-798 / CCMEE 7001 / YNP1)</name>
    <dbReference type="NCBI Taxonomy" id="525904"/>
    <lineage>
        <taxon>Bacteria</taxon>
        <taxon>Bacillati</taxon>
        <taxon>Chloroflexota</taxon>
        <taxon>Chloroflexia</taxon>
        <taxon>Candidatus Thermobaculales</taxon>
        <taxon>Candidatus Thermobaculaceae</taxon>
        <taxon>Thermobaculum</taxon>
    </lineage>
</organism>
<evidence type="ECO:0000259" key="2">
    <source>
        <dbReference type="Pfam" id="PF25838"/>
    </source>
</evidence>
<dbReference type="KEGG" id="ttr:Tter_2007"/>
<evidence type="ECO:0000313" key="5">
    <source>
        <dbReference type="Proteomes" id="UP000000323"/>
    </source>
</evidence>
<dbReference type="Proteomes" id="UP000000323">
    <property type="component" value="Chromosome 2"/>
</dbReference>
<dbReference type="Pfam" id="PF25838">
    <property type="entry name" value="Apionate_lact_M"/>
    <property type="match status" value="1"/>
</dbReference>
<gene>
    <name evidence="4" type="ordered locus">Tter_2007</name>
</gene>
<dbReference type="InterPro" id="IPR058787">
    <property type="entry name" value="ApnL_M"/>
</dbReference>
<dbReference type="EMBL" id="CP001826">
    <property type="protein sequence ID" value="ACZ42911.1"/>
    <property type="molecule type" value="Genomic_DNA"/>
</dbReference>
<dbReference type="InterPro" id="IPR058788">
    <property type="entry name" value="ApnL_N"/>
</dbReference>
<accession>D1CGP0</accession>
<dbReference type="RefSeq" id="WP_012875942.1">
    <property type="nucleotide sequence ID" value="NC_013526.1"/>
</dbReference>
<keyword evidence="5" id="KW-1185">Reference proteome</keyword>
<dbReference type="InterPro" id="IPR058789">
    <property type="entry name" value="ApnL_C"/>
</dbReference>
<dbReference type="Pfam" id="PF25837">
    <property type="entry name" value="Apionate_lact_N"/>
    <property type="match status" value="1"/>
</dbReference>
<feature type="domain" description="D-apionate lactonase N-terminal" evidence="1">
    <location>
        <begin position="6"/>
        <end position="230"/>
    </location>
</feature>
<dbReference type="OrthoDB" id="931854at2"/>
<evidence type="ECO:0000313" key="4">
    <source>
        <dbReference type="EMBL" id="ACZ42911.1"/>
    </source>
</evidence>
<protein>
    <submittedName>
        <fullName evidence="4">Uncharacterized protein</fullName>
    </submittedName>
</protein>
<sequence length="643" mass="71306">MNPRVMLYGRDQPLPERVPLSAGPLRMVFEGGDLRYIRLGDLEVWRRVYVAVRDRNWNTIPASISNLDVVAGEGWFRVRYDAEHVSGDIDFYWHASLEGDRDGRITCEMDGVARSTFLRNRIGFCLLHPIRECAGRRVEVEHADGSLEEGVFPRVISPHQPFMDIRGLAHELPSGGWARASFEGDVFEMEDQRNWTDASFKTYSTPLALPFPVEVPAGTRIHQRVTLWLEGGEVSQQYIVREAGRVELSLSRASGQVPELGLCVPSDGRAHSPREVDRLRAMGPTHLRAELWMRGRWRDELARALSLAGALGCRLELAVFAPEEAGWAPALLDAVGPHAAQVSRVLLFHEADRLTRAEQLEHLRAELSRRGLRLQVGGGTDAYFAQLNRSRPEPSKLDCVCYSANPQVHAEDNSSLVENLEGQLYPVVSAREVFGERPVYVTPLTLRPRFNPAATAPEPPASEGELPSQVDPRQMSLFGAAWTLGALTYLALGGASGVTCYETVGWLGVMEGAQGSPLPEAFGSVPGGVFPLYHVLADWCEFVGGEWRALESSDPLSAVGIMLRRGGRATLLVANLLPTANRIVISGEDLELRLRVLDQGNYMRAVTDPEGYRESEWRRVAKWDGRFELELGPYAVARMDVAS</sequence>
<feature type="domain" description="D-apionate lactonase C-terminal" evidence="3">
    <location>
        <begin position="560"/>
        <end position="639"/>
    </location>
</feature>
<dbReference type="eggNOG" id="ENOG502Z7Y3">
    <property type="taxonomic scope" value="Bacteria"/>
</dbReference>
<name>D1CGP0_THET1</name>
<evidence type="ECO:0000259" key="3">
    <source>
        <dbReference type="Pfam" id="PF25839"/>
    </source>
</evidence>
<proteinExistence type="predicted"/>
<feature type="domain" description="D-apionate lactonase TIM barrel" evidence="2">
    <location>
        <begin position="260"/>
        <end position="542"/>
    </location>
</feature>